<dbReference type="EMBL" id="SBII01000014">
    <property type="protein sequence ID" value="RWW92103.1"/>
    <property type="molecule type" value="Genomic_DNA"/>
</dbReference>
<dbReference type="RefSeq" id="WP_128391191.1">
    <property type="nucleotide sequence ID" value="NZ_SBII01000014.1"/>
</dbReference>
<gene>
    <name evidence="1" type="ORF">EPI11_17005</name>
</gene>
<sequence>MKKLVVISAFMAFAFNTRGQQTQLSDNLSVAIKDSAKKLEEARQKNILYYAKDNKPAITENSTKDKAETIDFYDIYLQNIQDGFYRGNTDPVIMYMPAPGQNLDYNTIDRNSNGNYMTVKE</sequence>
<name>A0A444GMA9_9FLAO</name>
<keyword evidence="2" id="KW-1185">Reference proteome</keyword>
<evidence type="ECO:0000313" key="2">
    <source>
        <dbReference type="Proteomes" id="UP000287527"/>
    </source>
</evidence>
<dbReference type="AlphaFoldDB" id="A0A444GMA9"/>
<dbReference type="Proteomes" id="UP000287527">
    <property type="component" value="Unassembled WGS sequence"/>
</dbReference>
<organism evidence="1 2">
    <name type="scientific">Flavobacterium cerinum</name>
    <dbReference type="NCBI Taxonomy" id="2502784"/>
    <lineage>
        <taxon>Bacteria</taxon>
        <taxon>Pseudomonadati</taxon>
        <taxon>Bacteroidota</taxon>
        <taxon>Flavobacteriia</taxon>
        <taxon>Flavobacteriales</taxon>
        <taxon>Flavobacteriaceae</taxon>
        <taxon>Flavobacterium</taxon>
    </lineage>
</organism>
<evidence type="ECO:0000313" key="1">
    <source>
        <dbReference type="EMBL" id="RWW92103.1"/>
    </source>
</evidence>
<proteinExistence type="predicted"/>
<reference evidence="1 2" key="1">
    <citation type="submission" date="2019-01" db="EMBL/GenBank/DDBJ databases">
        <title>Flavobacterium sp. nov.,isolated from freshwater.</title>
        <authorList>
            <person name="Zhang R."/>
            <person name="Du Z.-J."/>
        </authorList>
    </citation>
    <scope>NUCLEOTIDE SEQUENCE [LARGE SCALE GENOMIC DNA]</scope>
    <source>
        <strain evidence="1 2">1E403</strain>
    </source>
</reference>
<dbReference type="OrthoDB" id="9959912at2"/>
<comment type="caution">
    <text evidence="1">The sequence shown here is derived from an EMBL/GenBank/DDBJ whole genome shotgun (WGS) entry which is preliminary data.</text>
</comment>
<accession>A0A444GMA9</accession>
<protein>
    <submittedName>
        <fullName evidence="1">Uncharacterized protein</fullName>
    </submittedName>
</protein>